<name>W4LIL1_ENTF1</name>
<feature type="domain" description="FAD dependent oxidoreductase" evidence="1">
    <location>
        <begin position="2"/>
        <end position="352"/>
    </location>
</feature>
<dbReference type="Gene3D" id="3.50.50.60">
    <property type="entry name" value="FAD/NAD(P)-binding domain"/>
    <property type="match status" value="1"/>
</dbReference>
<dbReference type="InterPro" id="IPR006076">
    <property type="entry name" value="FAD-dep_OxRdtase"/>
</dbReference>
<evidence type="ECO:0000259" key="1">
    <source>
        <dbReference type="Pfam" id="PF01266"/>
    </source>
</evidence>
<evidence type="ECO:0000313" key="3">
    <source>
        <dbReference type="Proteomes" id="UP000019141"/>
    </source>
</evidence>
<dbReference type="EMBL" id="AZHW01000650">
    <property type="protein sequence ID" value="ETW97555.1"/>
    <property type="molecule type" value="Genomic_DNA"/>
</dbReference>
<dbReference type="PANTHER" id="PTHR13847">
    <property type="entry name" value="SARCOSINE DEHYDROGENASE-RELATED"/>
    <property type="match status" value="1"/>
</dbReference>
<dbReference type="HOGENOM" id="CLU_007884_4_3_7"/>
<gene>
    <name evidence="2" type="ORF">ETSY1_22215</name>
</gene>
<keyword evidence="3" id="KW-1185">Reference proteome</keyword>
<reference evidence="2 3" key="1">
    <citation type="journal article" date="2014" name="Nature">
        <title>An environmental bacterial taxon with a large and distinct metabolic repertoire.</title>
        <authorList>
            <person name="Wilson M.C."/>
            <person name="Mori T."/>
            <person name="Ruckert C."/>
            <person name="Uria A.R."/>
            <person name="Helf M.J."/>
            <person name="Takada K."/>
            <person name="Gernert C."/>
            <person name="Steffens U.A."/>
            <person name="Heycke N."/>
            <person name="Schmitt S."/>
            <person name="Rinke C."/>
            <person name="Helfrich E.J."/>
            <person name="Brachmann A.O."/>
            <person name="Gurgui C."/>
            <person name="Wakimoto T."/>
            <person name="Kracht M."/>
            <person name="Crusemann M."/>
            <person name="Hentschel U."/>
            <person name="Abe I."/>
            <person name="Matsunaga S."/>
            <person name="Kalinowski J."/>
            <person name="Takeyama H."/>
            <person name="Piel J."/>
        </authorList>
    </citation>
    <scope>NUCLEOTIDE SEQUENCE [LARGE SCALE GENOMIC DNA]</scope>
    <source>
        <strain evidence="3">TSY1</strain>
    </source>
</reference>
<dbReference type="Gene3D" id="3.30.9.10">
    <property type="entry name" value="D-Amino Acid Oxidase, subunit A, domain 2"/>
    <property type="match status" value="1"/>
</dbReference>
<evidence type="ECO:0000313" key="2">
    <source>
        <dbReference type="EMBL" id="ETW97555.1"/>
    </source>
</evidence>
<protein>
    <recommendedName>
        <fullName evidence="1">FAD dependent oxidoreductase domain-containing protein</fullName>
    </recommendedName>
</protein>
<comment type="caution">
    <text evidence="2">The sequence shown here is derived from an EMBL/GenBank/DDBJ whole genome shotgun (WGS) entry which is preliminary data.</text>
</comment>
<dbReference type="InterPro" id="IPR036188">
    <property type="entry name" value="FAD/NAD-bd_sf"/>
</dbReference>
<proteinExistence type="predicted"/>
<dbReference type="AlphaFoldDB" id="W4LIL1"/>
<accession>W4LIL1</accession>
<dbReference type="SUPFAM" id="SSF51905">
    <property type="entry name" value="FAD/NAD(P)-binding domain"/>
    <property type="match status" value="1"/>
</dbReference>
<dbReference type="GO" id="GO:0005737">
    <property type="term" value="C:cytoplasm"/>
    <property type="evidence" value="ECO:0007669"/>
    <property type="project" value="TreeGrafter"/>
</dbReference>
<organism evidence="2 3">
    <name type="scientific">Entotheonella factor</name>
    <dbReference type="NCBI Taxonomy" id="1429438"/>
    <lineage>
        <taxon>Bacteria</taxon>
        <taxon>Pseudomonadati</taxon>
        <taxon>Nitrospinota/Tectimicrobiota group</taxon>
        <taxon>Candidatus Tectimicrobiota</taxon>
        <taxon>Candidatus Entotheonellia</taxon>
        <taxon>Candidatus Entotheonellales</taxon>
        <taxon>Candidatus Entotheonellaceae</taxon>
        <taxon>Candidatus Entotheonella</taxon>
    </lineage>
</organism>
<sequence>MDFIIVGGGVYGAGVAWELARRGAEVLVLEAGEIASGASGGLGKRGVRANGRDVRELPLMRAAYDLWPDLHERLGAPTGYERVGNLHLLERDLDLAGAGAQAWMQGQQGIATTLLSAEAVREMEPDLHSRIRGALYCPDDGVADHTATTRALAQAAQRHGAVIREHTQVTQLERSGDRIVAVITAQEERIEVGRTVLLLANTFVPDLLKTQFGVTLPVWAMWPQIVLTEPVEPMPVHYLIGHASRTLAMKSTPDSRVMISGGWRGRLNPDTGQAEPQADQVQGNVAEAVAVFPSLEGVAVAEAKTDRCESTTIDGIPIIDRVPGLSNAVFATGWSGHGWAIAPAVNQLLADWVYSDRQDSQLYPFRYSRFTASSAMP</sequence>
<dbReference type="Proteomes" id="UP000019141">
    <property type="component" value="Unassembled WGS sequence"/>
</dbReference>
<dbReference type="Pfam" id="PF01266">
    <property type="entry name" value="DAO"/>
    <property type="match status" value="1"/>
</dbReference>